<comment type="caution">
    <text evidence="1">The sequence shown here is derived from an EMBL/GenBank/DDBJ whole genome shotgun (WGS) entry which is preliminary data.</text>
</comment>
<gene>
    <name evidence="1" type="ORF">KDH_10480</name>
</gene>
<dbReference type="EMBL" id="BSRI01000001">
    <property type="protein sequence ID" value="GLV54200.1"/>
    <property type="molecule type" value="Genomic_DNA"/>
</dbReference>
<accession>A0ABQ6FJ40</accession>
<reference evidence="1 2" key="1">
    <citation type="submission" date="2023-02" db="EMBL/GenBank/DDBJ databases">
        <title>Dictyobacter halimunensis sp. nov., a new member of the class Ktedonobacteria from forest soil in a geothermal area.</title>
        <authorList>
            <person name="Rachmania M.K."/>
            <person name="Ningsih F."/>
            <person name="Sakai Y."/>
            <person name="Yabe S."/>
            <person name="Yokota A."/>
            <person name="Sjamsuridzal W."/>
        </authorList>
    </citation>
    <scope>NUCLEOTIDE SEQUENCE [LARGE SCALE GENOMIC DNA]</scope>
    <source>
        <strain evidence="1 2">S3.2.2.5</strain>
    </source>
</reference>
<proteinExistence type="predicted"/>
<organism evidence="1 2">
    <name type="scientific">Dictyobacter halimunensis</name>
    <dbReference type="NCBI Taxonomy" id="3026934"/>
    <lineage>
        <taxon>Bacteria</taxon>
        <taxon>Bacillati</taxon>
        <taxon>Chloroflexota</taxon>
        <taxon>Ktedonobacteria</taxon>
        <taxon>Ktedonobacterales</taxon>
        <taxon>Dictyobacteraceae</taxon>
        <taxon>Dictyobacter</taxon>
    </lineage>
</organism>
<sequence>MAEAGTMEPRDKAVYDPFRRSCMGEKQPFDVEAYIKQSQEGPCCICELVAGTNPHHMIYEG</sequence>
<evidence type="ECO:0000313" key="1">
    <source>
        <dbReference type="EMBL" id="GLV54200.1"/>
    </source>
</evidence>
<keyword evidence="2" id="KW-1185">Reference proteome</keyword>
<dbReference type="Proteomes" id="UP001344906">
    <property type="component" value="Unassembled WGS sequence"/>
</dbReference>
<evidence type="ECO:0000313" key="2">
    <source>
        <dbReference type="Proteomes" id="UP001344906"/>
    </source>
</evidence>
<protein>
    <submittedName>
        <fullName evidence="1">Uncharacterized protein</fullName>
    </submittedName>
</protein>
<name>A0ABQ6FJ40_9CHLR</name>